<protein>
    <recommendedName>
        <fullName evidence="4">O-methyltransferase C-terminal domain-containing protein</fullName>
    </recommendedName>
</protein>
<dbReference type="AlphaFoldDB" id="A0AA41S5T8"/>
<dbReference type="InterPro" id="IPR001077">
    <property type="entry name" value="COMT_C"/>
</dbReference>
<dbReference type="Proteomes" id="UP001177140">
    <property type="component" value="Unassembled WGS sequence"/>
</dbReference>
<evidence type="ECO:0000259" key="4">
    <source>
        <dbReference type="Pfam" id="PF00891"/>
    </source>
</evidence>
<comment type="caution">
    <text evidence="5">The sequence shown here is derived from an EMBL/GenBank/DDBJ whole genome shotgun (WGS) entry which is preliminary data.</text>
</comment>
<keyword evidence="1" id="KW-0489">Methyltransferase</keyword>
<evidence type="ECO:0000256" key="1">
    <source>
        <dbReference type="ARBA" id="ARBA00022603"/>
    </source>
</evidence>
<feature type="domain" description="O-methyltransferase C-terminal" evidence="4">
    <location>
        <begin position="63"/>
        <end position="260"/>
    </location>
</feature>
<evidence type="ECO:0000256" key="3">
    <source>
        <dbReference type="ARBA" id="ARBA00022691"/>
    </source>
</evidence>
<dbReference type="PANTHER" id="PTHR11746">
    <property type="entry name" value="O-METHYLTRANSFERASE"/>
    <property type="match status" value="1"/>
</dbReference>
<keyword evidence="6" id="KW-1185">Reference proteome</keyword>
<organism evidence="5 6">
    <name type="scientific">Papaver nudicaule</name>
    <name type="common">Iceland poppy</name>
    <dbReference type="NCBI Taxonomy" id="74823"/>
    <lineage>
        <taxon>Eukaryota</taxon>
        <taxon>Viridiplantae</taxon>
        <taxon>Streptophyta</taxon>
        <taxon>Embryophyta</taxon>
        <taxon>Tracheophyta</taxon>
        <taxon>Spermatophyta</taxon>
        <taxon>Magnoliopsida</taxon>
        <taxon>Ranunculales</taxon>
        <taxon>Papaveraceae</taxon>
        <taxon>Papaveroideae</taxon>
        <taxon>Papaver</taxon>
    </lineage>
</organism>
<dbReference type="GO" id="GO:0032259">
    <property type="term" value="P:methylation"/>
    <property type="evidence" value="ECO:0007669"/>
    <property type="project" value="UniProtKB-KW"/>
</dbReference>
<evidence type="ECO:0000313" key="6">
    <source>
        <dbReference type="Proteomes" id="UP001177140"/>
    </source>
</evidence>
<sequence length="287" mass="31394">MRYLVHMKLFNKENISTAVNGGTAQATEEKYSLAPPARYLIRGSEQSLVASILMNDEDVYAAWHLMKDSFTGNCNAFEKAIGSTYTGYLNANPEKNQILNEAMACYSRVATSGLVNECKGVFSDGISTLVDVGGGTGTVVKAISKAFPNIKCTLFDLPRVIANLPEIPNITKISGDMFKSIPNADAILFKNVLHDWSDDQCVQILKRCKEAASPGGKVIINLHPYAKLRLASDLEMMVTNGGKDRTEQEWKTLIDAAGFASYKITQMSAGFASQSVIEAYIDDRRVL</sequence>
<proteinExistence type="predicted"/>
<accession>A0AA41S5T8</accession>
<dbReference type="InterPro" id="IPR016461">
    <property type="entry name" value="COMT-like"/>
</dbReference>
<dbReference type="GO" id="GO:0008171">
    <property type="term" value="F:O-methyltransferase activity"/>
    <property type="evidence" value="ECO:0007669"/>
    <property type="project" value="InterPro"/>
</dbReference>
<evidence type="ECO:0000256" key="2">
    <source>
        <dbReference type="ARBA" id="ARBA00022679"/>
    </source>
</evidence>
<reference evidence="5" key="1">
    <citation type="submission" date="2022-03" db="EMBL/GenBank/DDBJ databases">
        <title>A functionally conserved STORR gene fusion in Papaver species that diverged 16.8 million years ago.</title>
        <authorList>
            <person name="Catania T."/>
        </authorList>
    </citation>
    <scope>NUCLEOTIDE SEQUENCE</scope>
    <source>
        <strain evidence="5">S-191538</strain>
    </source>
</reference>
<keyword evidence="3" id="KW-0949">S-adenosyl-L-methionine</keyword>
<dbReference type="PROSITE" id="PS51683">
    <property type="entry name" value="SAM_OMT_II"/>
    <property type="match status" value="1"/>
</dbReference>
<dbReference type="InterPro" id="IPR029063">
    <property type="entry name" value="SAM-dependent_MTases_sf"/>
</dbReference>
<dbReference type="EMBL" id="JAJJMA010136207">
    <property type="protein sequence ID" value="MCL7033579.1"/>
    <property type="molecule type" value="Genomic_DNA"/>
</dbReference>
<dbReference type="Pfam" id="PF00891">
    <property type="entry name" value="Methyltransf_2"/>
    <property type="match status" value="1"/>
</dbReference>
<keyword evidence="2" id="KW-0808">Transferase</keyword>
<gene>
    <name evidence="5" type="ORF">MKW94_019368</name>
</gene>
<name>A0AA41S5T8_PAPNU</name>
<dbReference type="Gene3D" id="3.40.50.150">
    <property type="entry name" value="Vaccinia Virus protein VP39"/>
    <property type="match status" value="1"/>
</dbReference>
<dbReference type="CDD" id="cd02440">
    <property type="entry name" value="AdoMet_MTases"/>
    <property type="match status" value="1"/>
</dbReference>
<evidence type="ECO:0000313" key="5">
    <source>
        <dbReference type="EMBL" id="MCL7033579.1"/>
    </source>
</evidence>
<dbReference type="SUPFAM" id="SSF53335">
    <property type="entry name" value="S-adenosyl-L-methionine-dependent methyltransferases"/>
    <property type="match status" value="1"/>
</dbReference>